<feature type="region of interest" description="Disordered" evidence="1">
    <location>
        <begin position="43"/>
        <end position="82"/>
    </location>
</feature>
<organism evidence="2 3">
    <name type="scientific">Thamnocephalis sphaerospora</name>
    <dbReference type="NCBI Taxonomy" id="78915"/>
    <lineage>
        <taxon>Eukaryota</taxon>
        <taxon>Fungi</taxon>
        <taxon>Fungi incertae sedis</taxon>
        <taxon>Zoopagomycota</taxon>
        <taxon>Zoopagomycotina</taxon>
        <taxon>Zoopagomycetes</taxon>
        <taxon>Zoopagales</taxon>
        <taxon>Sigmoideomycetaceae</taxon>
        <taxon>Thamnocephalis</taxon>
    </lineage>
</organism>
<evidence type="ECO:0000256" key="1">
    <source>
        <dbReference type="SAM" id="MobiDB-lite"/>
    </source>
</evidence>
<feature type="region of interest" description="Disordered" evidence="1">
    <location>
        <begin position="1"/>
        <end position="23"/>
    </location>
</feature>
<reference evidence="3" key="1">
    <citation type="journal article" date="2018" name="Nat. Microbiol.">
        <title>Leveraging single-cell genomics to expand the fungal tree of life.</title>
        <authorList>
            <person name="Ahrendt S.R."/>
            <person name="Quandt C.A."/>
            <person name="Ciobanu D."/>
            <person name="Clum A."/>
            <person name="Salamov A."/>
            <person name="Andreopoulos B."/>
            <person name="Cheng J.F."/>
            <person name="Woyke T."/>
            <person name="Pelin A."/>
            <person name="Henrissat B."/>
            <person name="Reynolds N.K."/>
            <person name="Benny G.L."/>
            <person name="Smith M.E."/>
            <person name="James T.Y."/>
            <person name="Grigoriev I.V."/>
        </authorList>
    </citation>
    <scope>NUCLEOTIDE SEQUENCE [LARGE SCALE GENOMIC DNA]</scope>
    <source>
        <strain evidence="3">RSA 1356</strain>
    </source>
</reference>
<evidence type="ECO:0000313" key="2">
    <source>
        <dbReference type="EMBL" id="RKP08572.1"/>
    </source>
</evidence>
<gene>
    <name evidence="2" type="ORF">THASP1DRAFT_29620</name>
</gene>
<accession>A0A4P9XRK0</accession>
<evidence type="ECO:0000313" key="3">
    <source>
        <dbReference type="Proteomes" id="UP000271241"/>
    </source>
</evidence>
<dbReference type="Proteomes" id="UP000271241">
    <property type="component" value="Unassembled WGS sequence"/>
</dbReference>
<keyword evidence="3" id="KW-1185">Reference proteome</keyword>
<protein>
    <submittedName>
        <fullName evidence="2">Uncharacterized protein</fullName>
    </submittedName>
</protein>
<dbReference type="EMBL" id="KZ992589">
    <property type="protein sequence ID" value="RKP08572.1"/>
    <property type="molecule type" value="Genomic_DNA"/>
</dbReference>
<feature type="region of interest" description="Disordered" evidence="1">
    <location>
        <begin position="151"/>
        <end position="176"/>
    </location>
</feature>
<feature type="compositionally biased region" description="Polar residues" evidence="1">
    <location>
        <begin position="61"/>
        <end position="76"/>
    </location>
</feature>
<sequence length="298" mass="31465">MLHAENSATGPSTATMQPPRSETAFAVSTDSIAYNATYADMPGEDICAPLQPPEWPAANSLAPTNRAPAQTNNKRSMPTVPPSPMEAPALFATGLPYHTVATPRHAGQVPYAPYHQQASSSSYRRVTPHANIADPLQQKRLPFTARVRMNTTAGASSHARSRPTSPALGQRPLPAPVGTSTLIAPVAAVGQRQFGHTAVVSSIDWTVESAPSRRSVSTTPPRALSPAPSAQHAYNHSVSVTEGNETTGGCPSRTSLANSIRIPNNDGSSPARIPADDNQADVSCHLFGWVRAITCRSR</sequence>
<feature type="region of interest" description="Disordered" evidence="1">
    <location>
        <begin position="212"/>
        <end position="233"/>
    </location>
</feature>
<dbReference type="AlphaFoldDB" id="A0A4P9XRK0"/>
<name>A0A4P9XRK0_9FUNG</name>
<proteinExistence type="predicted"/>